<dbReference type="PANTHER" id="PTHR47961:SF6">
    <property type="entry name" value="DNA-DIRECTED DNA POLYMERASE"/>
    <property type="match status" value="1"/>
</dbReference>
<dbReference type="SUPFAM" id="SSF52540">
    <property type="entry name" value="P-loop containing nucleoside triphosphate hydrolases"/>
    <property type="match status" value="1"/>
</dbReference>
<dbReference type="Pfam" id="PF00270">
    <property type="entry name" value="DEAD"/>
    <property type="match status" value="1"/>
</dbReference>
<name>A0ABX7C493_9HYPH</name>
<proteinExistence type="predicted"/>
<keyword evidence="7" id="KW-1185">Reference proteome</keyword>
<evidence type="ECO:0000256" key="1">
    <source>
        <dbReference type="ARBA" id="ARBA00022741"/>
    </source>
</evidence>
<keyword evidence="2" id="KW-0378">Hydrolase</keyword>
<protein>
    <submittedName>
        <fullName evidence="6">DEAD/DEAH box helicase</fullName>
    </submittedName>
</protein>
<gene>
    <name evidence="6" type="ORF">JI748_15155</name>
</gene>
<reference evidence="6 7" key="1">
    <citation type="submission" date="2021-01" db="EMBL/GenBank/DDBJ databases">
        <title>Genome seq and assembly of Devosia sp. LEGU1.</title>
        <authorList>
            <person name="Chhetri G."/>
        </authorList>
    </citation>
    <scope>NUCLEOTIDE SEQUENCE [LARGE SCALE GENOMIC DNA]</scope>
    <source>
        <strain evidence="6 7">LEGU1</strain>
    </source>
</reference>
<dbReference type="RefSeq" id="WP_201632507.1">
    <property type="nucleotide sequence ID" value="NZ_CP068046.1"/>
</dbReference>
<dbReference type="InterPro" id="IPR027417">
    <property type="entry name" value="P-loop_NTPase"/>
</dbReference>
<dbReference type="PROSITE" id="PS51192">
    <property type="entry name" value="HELICASE_ATP_BIND_1"/>
    <property type="match status" value="1"/>
</dbReference>
<organism evidence="6 7">
    <name type="scientific">Devosia rhizoryzae</name>
    <dbReference type="NCBI Taxonomy" id="2774137"/>
    <lineage>
        <taxon>Bacteria</taxon>
        <taxon>Pseudomonadati</taxon>
        <taxon>Pseudomonadota</taxon>
        <taxon>Alphaproteobacteria</taxon>
        <taxon>Hyphomicrobiales</taxon>
        <taxon>Devosiaceae</taxon>
        <taxon>Devosia</taxon>
    </lineage>
</organism>
<evidence type="ECO:0000259" key="5">
    <source>
        <dbReference type="PROSITE" id="PS51192"/>
    </source>
</evidence>
<evidence type="ECO:0000313" key="6">
    <source>
        <dbReference type="EMBL" id="QQR39052.1"/>
    </source>
</evidence>
<dbReference type="InterPro" id="IPR014001">
    <property type="entry name" value="Helicase_ATP-bd"/>
</dbReference>
<dbReference type="GO" id="GO:0004386">
    <property type="term" value="F:helicase activity"/>
    <property type="evidence" value="ECO:0007669"/>
    <property type="project" value="UniProtKB-KW"/>
</dbReference>
<keyword evidence="3 6" id="KW-0347">Helicase</keyword>
<accession>A0ABX7C493</accession>
<dbReference type="PANTHER" id="PTHR47961">
    <property type="entry name" value="DNA POLYMERASE THETA, PUTATIVE (AFU_ORTHOLOGUE AFUA_1G05260)-RELATED"/>
    <property type="match status" value="1"/>
</dbReference>
<evidence type="ECO:0000313" key="7">
    <source>
        <dbReference type="Proteomes" id="UP000595857"/>
    </source>
</evidence>
<dbReference type="EMBL" id="CP068046">
    <property type="protein sequence ID" value="QQR39052.1"/>
    <property type="molecule type" value="Genomic_DNA"/>
</dbReference>
<dbReference type="InterPro" id="IPR050474">
    <property type="entry name" value="Hel308_SKI2-like"/>
</dbReference>
<keyword evidence="4" id="KW-0067">ATP-binding</keyword>
<evidence type="ECO:0000256" key="4">
    <source>
        <dbReference type="ARBA" id="ARBA00022840"/>
    </source>
</evidence>
<feature type="domain" description="Helicase ATP-binding" evidence="5">
    <location>
        <begin position="292"/>
        <end position="464"/>
    </location>
</feature>
<dbReference type="Proteomes" id="UP000595857">
    <property type="component" value="Chromosome"/>
</dbReference>
<evidence type="ECO:0000256" key="3">
    <source>
        <dbReference type="ARBA" id="ARBA00022806"/>
    </source>
</evidence>
<dbReference type="InterPro" id="IPR011545">
    <property type="entry name" value="DEAD/DEAH_box_helicase_dom"/>
</dbReference>
<evidence type="ECO:0000256" key="2">
    <source>
        <dbReference type="ARBA" id="ARBA00022801"/>
    </source>
</evidence>
<sequence>MSDEGRLALARQIRAIFGEDQVLTPIQARSFVRSIQKTWDVDQLQWAEGESSETLSQAIRLVHAAGILATVGDDGASEAILAYRRAGELFEWLVRAEDELRTTVPLALFAAGAYQLGGLPAMSSGLLRQITHRDAGLQLFATFLAADFDAVLEKCAAFWSAHPDLTTRDAGAKFFADAEAEDLTWLATVELVRCLGLATYSLRRGDDSRFASALDHLKRVERFLVRAAPDDVALLAFFLRAACERYGTSSAYSSMRALGALRPASSGYLERFARKQYDRGRGLLWSSQQQGMDRLLNESSFALCTPTGSGKTLIANLAIVKELLLMAPADGLLSPLALYLVPSRALASEVEAKLTGELGREFVVTGLYGGSDWGITDAWLTTDTPTVLIATVEKADALLRYLGPLLLARLRLLIVDEAHQVVVEGNERDRESLAGHSSRALRLETLVSRILARKPDVVRIALTAVAGGAAGPVSQWIQSDEEAEPVGSYYRSTRQAVGAFEIRPTGSPRITLDMLNDRLLAVRGRDESLFINLRIPRMPDAPARIRNSLNHHTQNAILWNALHLVDHDRRILVSLQQKPEETIRWFAEALTLKGWQDAPGFVAPQNEQDAALFAEARLVCVDYCGSESHEVRLLDRGIATNHGQMPQRLRRMMVALIERSICRITVATATLTEGVNLPFDIIFLPLLKRTRLIKRPRPRQEEIPLPASEFRNLSGRAGRPGAAKAMEGMTLVALPLGISSTAAGSRRLQTQQMTARRAEYDDLIQRLVADAASGGGHNSPLSLLLQTIYEAASRLDGLNGEEEFLDWLEKTAPTTVSVDVGTSQDNERARLADTLDELDGVVLAAVEEVRAVAGATITPAQVETLLGGIWQRTFALVASGYQDWMERAFIRRGVGVVENIYPDAPERQRLYSYGFTPQIGRRFEGVANTLLELLEDADAYGDLPSAQRLAIFRGLGREVADDPGFGYLVRDTVTSRNLFDNWTGVLSWWMAVPGAPRPEPNDLRDWQIFVADNLEFRLGVAIGAVVARRWTEKSEDPFQAPTLATWKDVAALPWFAFWAKELLRWGTLEPLVAFALSTGMARSRDEAETLRPVFIEWLHQQPGLEAATGEELIDPNNYLAWANSRRPPAEGERAPRHVSADLTGTAGAAGRYAVLPIIRAGGQVVWLDAAGYELAVTTDPQDFVEPRPYRHDYDLTTHDGARVRRIF</sequence>
<dbReference type="SMART" id="SM00487">
    <property type="entry name" value="DEXDc"/>
    <property type="match status" value="1"/>
</dbReference>
<dbReference type="Gene3D" id="3.40.50.300">
    <property type="entry name" value="P-loop containing nucleotide triphosphate hydrolases"/>
    <property type="match status" value="2"/>
</dbReference>
<keyword evidence="1" id="KW-0547">Nucleotide-binding</keyword>